<gene>
    <name evidence="4" type="ORF">LEN_3399</name>
</gene>
<keyword evidence="1" id="KW-0540">Nuclease</keyword>
<dbReference type="RefSeq" id="WP_074863498.1">
    <property type="nucleotide sequence ID" value="NZ_AP014940.1"/>
</dbReference>
<dbReference type="InterPro" id="IPR016191">
    <property type="entry name" value="Ribonuclease/ribotoxin"/>
</dbReference>
<evidence type="ECO:0000313" key="4">
    <source>
        <dbReference type="EMBL" id="BAV98886.1"/>
    </source>
</evidence>
<reference evidence="4 5" key="1">
    <citation type="journal article" date="2017" name="DNA Res.">
        <title>Complete genome sequence and expression profile of the commercial lytic enzyme producer Lysobacter enzymogenes M497-1.</title>
        <authorList>
            <person name="Takami H."/>
            <person name="Toyoda A."/>
            <person name="Uchiyama I."/>
            <person name="Itoh T."/>
            <person name="Takaki Y."/>
            <person name="Arai W."/>
            <person name="Nishi S."/>
            <person name="Kawai M."/>
            <person name="Shinya K."/>
            <person name="Ikeda H."/>
        </authorList>
    </citation>
    <scope>NUCLEOTIDE SEQUENCE [LARGE SCALE GENOMIC DNA]</scope>
    <source>
        <strain evidence="4 5">M497-1</strain>
    </source>
</reference>
<dbReference type="EMBL" id="AP014940">
    <property type="protein sequence ID" value="BAV98886.1"/>
    <property type="molecule type" value="Genomic_DNA"/>
</dbReference>
<feature type="signal peptide" evidence="3">
    <location>
        <begin position="1"/>
        <end position="22"/>
    </location>
</feature>
<dbReference type="Gene3D" id="3.10.450.30">
    <property type="entry name" value="Microbial ribonucleases"/>
    <property type="match status" value="1"/>
</dbReference>
<feature type="chain" id="PRO_5043829554" evidence="3">
    <location>
        <begin position="23"/>
        <end position="127"/>
    </location>
</feature>
<evidence type="ECO:0000256" key="2">
    <source>
        <dbReference type="ARBA" id="ARBA00022801"/>
    </source>
</evidence>
<keyword evidence="2" id="KW-0378">Hydrolase</keyword>
<accession>A0AAU9AJU1</accession>
<dbReference type="GO" id="GO:0004521">
    <property type="term" value="F:RNA endonuclease activity"/>
    <property type="evidence" value="ECO:0007669"/>
    <property type="project" value="InterPro"/>
</dbReference>
<organism evidence="4 5">
    <name type="scientific">Lysobacter enzymogenes</name>
    <dbReference type="NCBI Taxonomy" id="69"/>
    <lineage>
        <taxon>Bacteria</taxon>
        <taxon>Pseudomonadati</taxon>
        <taxon>Pseudomonadota</taxon>
        <taxon>Gammaproteobacteria</taxon>
        <taxon>Lysobacterales</taxon>
        <taxon>Lysobacteraceae</taxon>
        <taxon>Lysobacter</taxon>
    </lineage>
</organism>
<keyword evidence="3" id="KW-0732">Signal</keyword>
<dbReference type="GO" id="GO:0016787">
    <property type="term" value="F:hydrolase activity"/>
    <property type="evidence" value="ECO:0007669"/>
    <property type="project" value="UniProtKB-KW"/>
</dbReference>
<dbReference type="AlphaFoldDB" id="A0AAU9AJU1"/>
<dbReference type="Proteomes" id="UP000218824">
    <property type="component" value="Chromosome"/>
</dbReference>
<dbReference type="GeneID" id="83065217"/>
<dbReference type="GO" id="GO:0003723">
    <property type="term" value="F:RNA binding"/>
    <property type="evidence" value="ECO:0007669"/>
    <property type="project" value="InterPro"/>
</dbReference>
<dbReference type="Pfam" id="PF00545">
    <property type="entry name" value="Ribonuclease"/>
    <property type="match status" value="1"/>
</dbReference>
<dbReference type="KEGG" id="lem:LEN_3399"/>
<evidence type="ECO:0000313" key="5">
    <source>
        <dbReference type="Proteomes" id="UP000218824"/>
    </source>
</evidence>
<protein>
    <submittedName>
        <fullName evidence="4">Uncharacterized protein</fullName>
    </submittedName>
</protein>
<evidence type="ECO:0000256" key="1">
    <source>
        <dbReference type="ARBA" id="ARBA00022722"/>
    </source>
</evidence>
<sequence length="127" mass="13450">MNLATRAVSALSLCLVAAAASAAAPPACGSLPPDIRDAKRDMSVCITMANPLADCGRMGLDVQIFSNNEGRLPAAGRGQLYWEGKIRAATGAAGQRRLVYLVTDGTKKVINARYYSPDHYVTFCSTN</sequence>
<name>A0AAU9AJU1_LYSEN</name>
<dbReference type="InterPro" id="IPR000026">
    <property type="entry name" value="N1-like"/>
</dbReference>
<dbReference type="SUPFAM" id="SSF53933">
    <property type="entry name" value="Microbial ribonucleases"/>
    <property type="match status" value="1"/>
</dbReference>
<proteinExistence type="predicted"/>
<evidence type="ECO:0000256" key="3">
    <source>
        <dbReference type="SAM" id="SignalP"/>
    </source>
</evidence>